<dbReference type="EMBL" id="LR796923">
    <property type="protein sequence ID" value="CAB4175293.1"/>
    <property type="molecule type" value="Genomic_DNA"/>
</dbReference>
<name>A0A6J5PU50_9CAUD</name>
<protein>
    <submittedName>
        <fullName evidence="1">Uncharacterized protein</fullName>
    </submittedName>
</protein>
<reference evidence="1" key="1">
    <citation type="submission" date="2020-05" db="EMBL/GenBank/DDBJ databases">
        <authorList>
            <person name="Chiriac C."/>
            <person name="Salcher M."/>
            <person name="Ghai R."/>
            <person name="Kavagutti S V."/>
        </authorList>
    </citation>
    <scope>NUCLEOTIDE SEQUENCE</scope>
</reference>
<sequence length="64" mass="7479">MELILFAIIGCLLGCLVLVGALNHQFRSRHSEDIQELTKQSEERLEKSKKYGEELDRMLEEMKK</sequence>
<proteinExistence type="predicted"/>
<gene>
    <name evidence="1" type="ORF">UFOVP972_138</name>
</gene>
<evidence type="ECO:0000313" key="1">
    <source>
        <dbReference type="EMBL" id="CAB4175293.1"/>
    </source>
</evidence>
<accession>A0A6J5PU50</accession>
<organism evidence="1">
    <name type="scientific">uncultured Caudovirales phage</name>
    <dbReference type="NCBI Taxonomy" id="2100421"/>
    <lineage>
        <taxon>Viruses</taxon>
        <taxon>Duplodnaviria</taxon>
        <taxon>Heunggongvirae</taxon>
        <taxon>Uroviricota</taxon>
        <taxon>Caudoviricetes</taxon>
        <taxon>Peduoviridae</taxon>
        <taxon>Maltschvirus</taxon>
        <taxon>Maltschvirus maltsch</taxon>
    </lineage>
</organism>